<evidence type="ECO:0000313" key="2">
    <source>
        <dbReference type="Proteomes" id="UP000019486"/>
    </source>
</evidence>
<dbReference type="PATRIC" id="fig|1385369.3.peg.7275"/>
<comment type="caution">
    <text evidence="1">The sequence shown here is derived from an EMBL/GenBank/DDBJ whole genome shotgun (WGS) entry which is preliminary data.</text>
</comment>
<sequence>MPQELVTYPDGEDYWVGLADNDLTANDPFDDHEMRRGNLLLSWIMISTVMPASDVAKRAWKLLQHRQLARTGRLLADAVRKANGDGPRIAAALFAELQNPKAEQVCLLRYDPATRRDELLSFPY</sequence>
<keyword evidence="2" id="KW-1185">Reference proteome</keyword>
<gene>
    <name evidence="1" type="ORF">N825_05140</name>
</gene>
<reference evidence="1 2" key="1">
    <citation type="submission" date="2013-08" db="EMBL/GenBank/DDBJ databases">
        <title>The genome sequence of Skermanella stibiiresistens.</title>
        <authorList>
            <person name="Zhu W."/>
            <person name="Wang G."/>
        </authorList>
    </citation>
    <scope>NUCLEOTIDE SEQUENCE [LARGE SCALE GENOMIC DNA]</scope>
    <source>
        <strain evidence="1 2">SB22</strain>
    </source>
</reference>
<dbReference type="AlphaFoldDB" id="W9GTB5"/>
<name>W9GTB5_9PROT</name>
<evidence type="ECO:0000313" key="1">
    <source>
        <dbReference type="EMBL" id="EWY35662.1"/>
    </source>
</evidence>
<proteinExistence type="predicted"/>
<dbReference type="EMBL" id="AVFL01000095">
    <property type="protein sequence ID" value="EWY35662.1"/>
    <property type="molecule type" value="Genomic_DNA"/>
</dbReference>
<accession>W9GTB5</accession>
<organism evidence="1 2">
    <name type="scientific">Skermanella stibiiresistens SB22</name>
    <dbReference type="NCBI Taxonomy" id="1385369"/>
    <lineage>
        <taxon>Bacteria</taxon>
        <taxon>Pseudomonadati</taxon>
        <taxon>Pseudomonadota</taxon>
        <taxon>Alphaproteobacteria</taxon>
        <taxon>Rhodospirillales</taxon>
        <taxon>Azospirillaceae</taxon>
        <taxon>Skermanella</taxon>
    </lineage>
</organism>
<protein>
    <submittedName>
        <fullName evidence="1">Uncharacterized protein</fullName>
    </submittedName>
</protein>
<dbReference type="Proteomes" id="UP000019486">
    <property type="component" value="Unassembled WGS sequence"/>
</dbReference>